<keyword evidence="1" id="KW-1133">Transmembrane helix</keyword>
<organism evidence="2 3">
    <name type="scientific">Streptomyces indicus</name>
    <dbReference type="NCBI Taxonomy" id="417292"/>
    <lineage>
        <taxon>Bacteria</taxon>
        <taxon>Bacillati</taxon>
        <taxon>Actinomycetota</taxon>
        <taxon>Actinomycetes</taxon>
        <taxon>Kitasatosporales</taxon>
        <taxon>Streptomycetaceae</taxon>
        <taxon>Streptomyces</taxon>
    </lineage>
</organism>
<keyword evidence="1" id="KW-0472">Membrane</keyword>
<evidence type="ECO:0000313" key="3">
    <source>
        <dbReference type="Proteomes" id="UP000199155"/>
    </source>
</evidence>
<reference evidence="2 3" key="1">
    <citation type="submission" date="2016-10" db="EMBL/GenBank/DDBJ databases">
        <authorList>
            <person name="de Groot N.N."/>
        </authorList>
    </citation>
    <scope>NUCLEOTIDE SEQUENCE [LARGE SCALE GENOMIC DNA]</scope>
    <source>
        <strain evidence="2 3">CGMCC 4.5727</strain>
    </source>
</reference>
<protein>
    <submittedName>
        <fullName evidence="2">Uncharacterized protein</fullName>
    </submittedName>
</protein>
<feature type="transmembrane region" description="Helical" evidence="1">
    <location>
        <begin position="33"/>
        <end position="52"/>
    </location>
</feature>
<sequence>MRVGHTYTRHFDLETKQHELLGMDLGEGAPRRALVLGLVLYALWTGALLLLFGLPSKITFTLYFLPPLITAVYGTQRSRVIERRWNITRWSIGVRYLVLGHRPIISAGRRAANRSEWISRRARWAGKAELLAESPLGPLVERWLGAEESVPPGAGAPVRLAARPRLYGPDAVGKAYGRKAMQQYRGNTS</sequence>
<dbReference type="AlphaFoldDB" id="A0A1G9JZ24"/>
<accession>A0A1G9JZ24</accession>
<proteinExistence type="predicted"/>
<keyword evidence="1" id="KW-0812">Transmembrane</keyword>
<keyword evidence="3" id="KW-1185">Reference proteome</keyword>
<dbReference type="EMBL" id="FNFF01000038">
    <property type="protein sequence ID" value="SDL42305.1"/>
    <property type="molecule type" value="Genomic_DNA"/>
</dbReference>
<evidence type="ECO:0000313" key="2">
    <source>
        <dbReference type="EMBL" id="SDL42305.1"/>
    </source>
</evidence>
<evidence type="ECO:0000256" key="1">
    <source>
        <dbReference type="SAM" id="Phobius"/>
    </source>
</evidence>
<gene>
    <name evidence="2" type="ORF">SAMN05421806_1387</name>
</gene>
<name>A0A1G9JZ24_9ACTN</name>
<dbReference type="Proteomes" id="UP000199155">
    <property type="component" value="Unassembled WGS sequence"/>
</dbReference>
<dbReference type="STRING" id="417292.SAMN05421806_1387"/>